<accession>A0A8H9GE06</accession>
<dbReference type="InterPro" id="IPR032710">
    <property type="entry name" value="NTF2-like_dom_sf"/>
</dbReference>
<protein>
    <recommendedName>
        <fullName evidence="1">SnoaL-like domain-containing protein</fullName>
    </recommendedName>
</protein>
<keyword evidence="3" id="KW-1185">Reference proteome</keyword>
<feature type="domain" description="SnoaL-like" evidence="1">
    <location>
        <begin position="11"/>
        <end position="84"/>
    </location>
</feature>
<dbReference type="Gene3D" id="3.10.450.50">
    <property type="match status" value="1"/>
</dbReference>
<sequence length="115" mass="12795">MPGTEPDTTIAEWIAAANTHDSAAYLAFFTDDAVLDDPSVGEVFEGHAGINEYFQSYFIGYDTQTRLLSTEPRDGYLHVAVEFTGNFPERRVGGIFDVTLTAEHKIAHVRADLRR</sequence>
<proteinExistence type="predicted"/>
<gene>
    <name evidence="2" type="ORF">GCM10010102_07210</name>
</gene>
<reference evidence="2" key="1">
    <citation type="journal article" date="2014" name="Int. J. Syst. Evol. Microbiol.">
        <title>Complete genome sequence of Corynebacterium casei LMG S-19264T (=DSM 44701T), isolated from a smear-ripened cheese.</title>
        <authorList>
            <consortium name="US DOE Joint Genome Institute (JGI-PGF)"/>
            <person name="Walter F."/>
            <person name="Albersmeier A."/>
            <person name="Kalinowski J."/>
            <person name="Ruckert C."/>
        </authorList>
    </citation>
    <scope>NUCLEOTIDE SEQUENCE</scope>
    <source>
        <strain evidence="2">JCM 3051</strain>
    </source>
</reference>
<name>A0A8H9GE06_9MICO</name>
<reference evidence="2" key="2">
    <citation type="submission" date="2020-09" db="EMBL/GenBank/DDBJ databases">
        <authorList>
            <person name="Sun Q."/>
            <person name="Ohkuma M."/>
        </authorList>
    </citation>
    <scope>NUCLEOTIDE SEQUENCE</scope>
    <source>
        <strain evidence="2">JCM 3051</strain>
    </source>
</reference>
<organism evidence="2 3">
    <name type="scientific">Promicromonospora citrea</name>
    <dbReference type="NCBI Taxonomy" id="43677"/>
    <lineage>
        <taxon>Bacteria</taxon>
        <taxon>Bacillati</taxon>
        <taxon>Actinomycetota</taxon>
        <taxon>Actinomycetes</taxon>
        <taxon>Micrococcales</taxon>
        <taxon>Promicromonosporaceae</taxon>
        <taxon>Promicromonospora</taxon>
    </lineage>
</organism>
<evidence type="ECO:0000313" key="2">
    <source>
        <dbReference type="EMBL" id="GGM14272.1"/>
    </source>
</evidence>
<dbReference type="SUPFAM" id="SSF54427">
    <property type="entry name" value="NTF2-like"/>
    <property type="match status" value="1"/>
</dbReference>
<comment type="caution">
    <text evidence="2">The sequence shown here is derived from an EMBL/GenBank/DDBJ whole genome shotgun (WGS) entry which is preliminary data.</text>
</comment>
<dbReference type="RefSeq" id="WP_171104765.1">
    <property type="nucleotide sequence ID" value="NZ_BMPT01000002.1"/>
</dbReference>
<dbReference type="InterPro" id="IPR037401">
    <property type="entry name" value="SnoaL-like"/>
</dbReference>
<dbReference type="AlphaFoldDB" id="A0A8H9GE06"/>
<dbReference type="EMBL" id="BMPT01000002">
    <property type="protein sequence ID" value="GGM14272.1"/>
    <property type="molecule type" value="Genomic_DNA"/>
</dbReference>
<dbReference type="Proteomes" id="UP000655589">
    <property type="component" value="Unassembled WGS sequence"/>
</dbReference>
<evidence type="ECO:0000313" key="3">
    <source>
        <dbReference type="Proteomes" id="UP000655589"/>
    </source>
</evidence>
<dbReference type="Pfam" id="PF12680">
    <property type="entry name" value="SnoaL_2"/>
    <property type="match status" value="1"/>
</dbReference>
<evidence type="ECO:0000259" key="1">
    <source>
        <dbReference type="Pfam" id="PF12680"/>
    </source>
</evidence>